<evidence type="ECO:0000256" key="1">
    <source>
        <dbReference type="SAM" id="Phobius"/>
    </source>
</evidence>
<protein>
    <submittedName>
        <fullName evidence="2">Uncharacterized protein</fullName>
    </submittedName>
</protein>
<dbReference type="EMBL" id="JAYMYS010000004">
    <property type="protein sequence ID" value="KAK7394405.1"/>
    <property type="molecule type" value="Genomic_DNA"/>
</dbReference>
<gene>
    <name evidence="2" type="ORF">VNO78_14933</name>
</gene>
<keyword evidence="1" id="KW-0812">Transmembrane</keyword>
<organism evidence="2 3">
    <name type="scientific">Psophocarpus tetragonolobus</name>
    <name type="common">Winged bean</name>
    <name type="synonym">Dolichos tetragonolobus</name>
    <dbReference type="NCBI Taxonomy" id="3891"/>
    <lineage>
        <taxon>Eukaryota</taxon>
        <taxon>Viridiplantae</taxon>
        <taxon>Streptophyta</taxon>
        <taxon>Embryophyta</taxon>
        <taxon>Tracheophyta</taxon>
        <taxon>Spermatophyta</taxon>
        <taxon>Magnoliopsida</taxon>
        <taxon>eudicotyledons</taxon>
        <taxon>Gunneridae</taxon>
        <taxon>Pentapetalae</taxon>
        <taxon>rosids</taxon>
        <taxon>fabids</taxon>
        <taxon>Fabales</taxon>
        <taxon>Fabaceae</taxon>
        <taxon>Papilionoideae</taxon>
        <taxon>50 kb inversion clade</taxon>
        <taxon>NPAAA clade</taxon>
        <taxon>indigoferoid/millettioid clade</taxon>
        <taxon>Phaseoleae</taxon>
        <taxon>Psophocarpus</taxon>
    </lineage>
</organism>
<reference evidence="2 3" key="1">
    <citation type="submission" date="2024-01" db="EMBL/GenBank/DDBJ databases">
        <title>The genomes of 5 underutilized Papilionoideae crops provide insights into root nodulation and disease resistanc.</title>
        <authorList>
            <person name="Jiang F."/>
        </authorList>
    </citation>
    <scope>NUCLEOTIDE SEQUENCE [LARGE SCALE GENOMIC DNA]</scope>
    <source>
        <strain evidence="2">DUOXIRENSHENG_FW03</strain>
        <tissue evidence="2">Leaves</tissue>
    </source>
</reference>
<evidence type="ECO:0000313" key="2">
    <source>
        <dbReference type="EMBL" id="KAK7394405.1"/>
    </source>
</evidence>
<proteinExistence type="predicted"/>
<keyword evidence="1" id="KW-1133">Transmembrane helix</keyword>
<sequence>MVPISQFSFLEDKDTRWLRTTCPSNSLHVSDPYPSLIPILVISHCFVSVVVLLSSVGLLVGPWNGRS</sequence>
<dbReference type="AlphaFoldDB" id="A0AAN9SFH9"/>
<accession>A0AAN9SFH9</accession>
<dbReference type="Proteomes" id="UP001386955">
    <property type="component" value="Unassembled WGS sequence"/>
</dbReference>
<keyword evidence="3" id="KW-1185">Reference proteome</keyword>
<feature type="transmembrane region" description="Helical" evidence="1">
    <location>
        <begin position="36"/>
        <end position="60"/>
    </location>
</feature>
<comment type="caution">
    <text evidence="2">The sequence shown here is derived from an EMBL/GenBank/DDBJ whole genome shotgun (WGS) entry which is preliminary data.</text>
</comment>
<evidence type="ECO:0000313" key="3">
    <source>
        <dbReference type="Proteomes" id="UP001386955"/>
    </source>
</evidence>
<name>A0AAN9SFH9_PSOTE</name>
<keyword evidence="1" id="KW-0472">Membrane</keyword>